<dbReference type="FunCoup" id="A0A6L2QA93">
    <property type="interactions" value="100"/>
</dbReference>
<name>A0A6L2QA93_COPFO</name>
<dbReference type="AlphaFoldDB" id="A0A6L2QA93"/>
<evidence type="ECO:0000313" key="3">
    <source>
        <dbReference type="Proteomes" id="UP000502823"/>
    </source>
</evidence>
<accession>A0A6L2QA93</accession>
<dbReference type="Proteomes" id="UP000502823">
    <property type="component" value="Unassembled WGS sequence"/>
</dbReference>
<comment type="caution">
    <text evidence="2">The sequence shown here is derived from an EMBL/GenBank/DDBJ whole genome shotgun (WGS) entry which is preliminary data.</text>
</comment>
<keyword evidence="1" id="KW-1133">Transmembrane helix</keyword>
<dbReference type="PANTHER" id="PTHR35250">
    <property type="entry name" value="SMALL INTEGRAL MEMBRANE PROTEIN 4"/>
    <property type="match status" value="1"/>
</dbReference>
<dbReference type="PANTHER" id="PTHR35250:SF1">
    <property type="entry name" value="UBIQUINOL-CYTOCHROME-C REDUCTASE COMPLEX ASSEMBLY FACTOR 5"/>
    <property type="match status" value="1"/>
</dbReference>
<gene>
    <name evidence="2" type="ORF">Cfor_08838</name>
</gene>
<evidence type="ECO:0008006" key="4">
    <source>
        <dbReference type="Google" id="ProtNLM"/>
    </source>
</evidence>
<feature type="non-terminal residue" evidence="2">
    <location>
        <position position="69"/>
    </location>
</feature>
<dbReference type="Pfam" id="PF15114">
    <property type="entry name" value="UPF0640"/>
    <property type="match status" value="1"/>
</dbReference>
<dbReference type="InterPro" id="IPR028183">
    <property type="entry name" value="UQCC5"/>
</dbReference>
<keyword evidence="3" id="KW-1185">Reference proteome</keyword>
<keyword evidence="1" id="KW-0472">Membrane</keyword>
<sequence length="69" mass="8142">MHVYKSNIHASKPFPGQQMKVYSSTLQRLLDKWPGKKYFGIYRFLPLFFVMGAALEFTMINWHVGQVNF</sequence>
<dbReference type="EMBL" id="BLKM01001253">
    <property type="protein sequence ID" value="GFG39858.1"/>
    <property type="molecule type" value="Genomic_DNA"/>
</dbReference>
<proteinExistence type="predicted"/>
<keyword evidence="1" id="KW-0812">Transmembrane</keyword>
<protein>
    <recommendedName>
        <fullName evidence="4">Small integral membrane protein 4</fullName>
    </recommendedName>
</protein>
<feature type="transmembrane region" description="Helical" evidence="1">
    <location>
        <begin position="44"/>
        <end position="64"/>
    </location>
</feature>
<dbReference type="OrthoDB" id="5913955at2759"/>
<organism evidence="2 3">
    <name type="scientific">Coptotermes formosanus</name>
    <name type="common">Formosan subterranean termite</name>
    <dbReference type="NCBI Taxonomy" id="36987"/>
    <lineage>
        <taxon>Eukaryota</taxon>
        <taxon>Metazoa</taxon>
        <taxon>Ecdysozoa</taxon>
        <taxon>Arthropoda</taxon>
        <taxon>Hexapoda</taxon>
        <taxon>Insecta</taxon>
        <taxon>Pterygota</taxon>
        <taxon>Neoptera</taxon>
        <taxon>Polyneoptera</taxon>
        <taxon>Dictyoptera</taxon>
        <taxon>Blattodea</taxon>
        <taxon>Blattoidea</taxon>
        <taxon>Termitoidae</taxon>
        <taxon>Rhinotermitidae</taxon>
        <taxon>Coptotermes</taxon>
    </lineage>
</organism>
<dbReference type="InParanoid" id="A0A6L2QA93"/>
<evidence type="ECO:0000313" key="2">
    <source>
        <dbReference type="EMBL" id="GFG39858.1"/>
    </source>
</evidence>
<reference evidence="3" key="1">
    <citation type="submission" date="2020-01" db="EMBL/GenBank/DDBJ databases">
        <title>Draft genome sequence of the Termite Coptotermes fromosanus.</title>
        <authorList>
            <person name="Itakura S."/>
            <person name="Yosikawa Y."/>
            <person name="Umezawa K."/>
        </authorList>
    </citation>
    <scope>NUCLEOTIDE SEQUENCE [LARGE SCALE GENOMIC DNA]</scope>
</reference>
<evidence type="ECO:0000256" key="1">
    <source>
        <dbReference type="SAM" id="Phobius"/>
    </source>
</evidence>